<dbReference type="EMBL" id="JASVDS010000004">
    <property type="protein sequence ID" value="MDL5033243.1"/>
    <property type="molecule type" value="Genomic_DNA"/>
</dbReference>
<dbReference type="InterPro" id="IPR000847">
    <property type="entry name" value="LysR_HTH_N"/>
</dbReference>
<evidence type="ECO:0000313" key="6">
    <source>
        <dbReference type="EMBL" id="MDL5033243.1"/>
    </source>
</evidence>
<dbReference type="Gene3D" id="1.10.10.10">
    <property type="entry name" value="Winged helix-like DNA-binding domain superfamily/Winged helix DNA-binding domain"/>
    <property type="match status" value="1"/>
</dbReference>
<dbReference type="Pfam" id="PF00126">
    <property type="entry name" value="HTH_1"/>
    <property type="match status" value="1"/>
</dbReference>
<dbReference type="InterPro" id="IPR036390">
    <property type="entry name" value="WH_DNA-bd_sf"/>
</dbReference>
<protein>
    <submittedName>
        <fullName evidence="6">LysR family transcriptional regulator</fullName>
    </submittedName>
</protein>
<organism evidence="6 7">
    <name type="scientific">Roseateles subflavus</name>
    <dbReference type="NCBI Taxonomy" id="3053353"/>
    <lineage>
        <taxon>Bacteria</taxon>
        <taxon>Pseudomonadati</taxon>
        <taxon>Pseudomonadota</taxon>
        <taxon>Betaproteobacteria</taxon>
        <taxon>Burkholderiales</taxon>
        <taxon>Sphaerotilaceae</taxon>
        <taxon>Roseateles</taxon>
    </lineage>
</organism>
<dbReference type="PANTHER" id="PTHR30118:SF15">
    <property type="entry name" value="TRANSCRIPTIONAL REGULATORY PROTEIN"/>
    <property type="match status" value="1"/>
</dbReference>
<dbReference type="PRINTS" id="PR00039">
    <property type="entry name" value="HTHLYSR"/>
</dbReference>
<dbReference type="PANTHER" id="PTHR30118">
    <property type="entry name" value="HTH-TYPE TRANSCRIPTIONAL REGULATOR LEUO-RELATED"/>
    <property type="match status" value="1"/>
</dbReference>
<keyword evidence="2" id="KW-0805">Transcription regulation</keyword>
<keyword evidence="3" id="KW-0238">DNA-binding</keyword>
<evidence type="ECO:0000313" key="7">
    <source>
        <dbReference type="Proteomes" id="UP001238603"/>
    </source>
</evidence>
<dbReference type="SUPFAM" id="SSF53850">
    <property type="entry name" value="Periplasmic binding protein-like II"/>
    <property type="match status" value="1"/>
</dbReference>
<dbReference type="SUPFAM" id="SSF46785">
    <property type="entry name" value="Winged helix' DNA-binding domain"/>
    <property type="match status" value="1"/>
</dbReference>
<dbReference type="PROSITE" id="PS50931">
    <property type="entry name" value="HTH_LYSR"/>
    <property type="match status" value="1"/>
</dbReference>
<evidence type="ECO:0000256" key="3">
    <source>
        <dbReference type="ARBA" id="ARBA00023125"/>
    </source>
</evidence>
<dbReference type="RefSeq" id="WP_285983332.1">
    <property type="nucleotide sequence ID" value="NZ_JASVDS010000004.1"/>
</dbReference>
<dbReference type="Pfam" id="PF03466">
    <property type="entry name" value="LysR_substrate"/>
    <property type="match status" value="1"/>
</dbReference>
<evidence type="ECO:0000256" key="4">
    <source>
        <dbReference type="ARBA" id="ARBA00023163"/>
    </source>
</evidence>
<proteinExistence type="inferred from homology"/>
<name>A0ABT7LK89_9BURK</name>
<comment type="similarity">
    <text evidence="1">Belongs to the LysR transcriptional regulatory family.</text>
</comment>
<evidence type="ECO:0000256" key="1">
    <source>
        <dbReference type="ARBA" id="ARBA00009437"/>
    </source>
</evidence>
<keyword evidence="4" id="KW-0804">Transcription</keyword>
<evidence type="ECO:0000256" key="2">
    <source>
        <dbReference type="ARBA" id="ARBA00023015"/>
    </source>
</evidence>
<dbReference type="InterPro" id="IPR005119">
    <property type="entry name" value="LysR_subst-bd"/>
</dbReference>
<keyword evidence="7" id="KW-1185">Reference proteome</keyword>
<comment type="caution">
    <text evidence="6">The sequence shown here is derived from an EMBL/GenBank/DDBJ whole genome shotgun (WGS) entry which is preliminary data.</text>
</comment>
<dbReference type="Proteomes" id="UP001238603">
    <property type="component" value="Unassembled WGS sequence"/>
</dbReference>
<evidence type="ECO:0000259" key="5">
    <source>
        <dbReference type="PROSITE" id="PS50931"/>
    </source>
</evidence>
<feature type="domain" description="HTH lysR-type" evidence="5">
    <location>
        <begin position="14"/>
        <end position="71"/>
    </location>
</feature>
<accession>A0ABT7LK89</accession>
<dbReference type="InterPro" id="IPR036388">
    <property type="entry name" value="WH-like_DNA-bd_sf"/>
</dbReference>
<sequence length="341" mass="37125">MLPPSPEEGGGRAPELQHFRAFEAIARLGSLTQAAQELGLTQPALSKALGLLRRYYGDELFLRSKQGMRPTPLARRLQADVHQLVGLVEHRLRARAPFDPAHSSRTFRISCTEVGAIHFLPRLLAAVRDSAPGVRWEVVPLAGEALGSLLASGEIDLALAAFLEMQPGLCSQALYRVGHRCLVREGHPRIRHELSLERFCAEKHVVAAVSDVQHAYRRVEQAIVQAAGEGAIGLRVHSLLTAPFIVAQSDHLFTATEQIARQMAQLPGLRLLPCPLPLPPIVVHQYWHSHQTQDPAVSWLRSLVATHFAQPLDPTPPSPPPRCAGPHAAVVDAASAHAARA</sequence>
<dbReference type="InterPro" id="IPR050389">
    <property type="entry name" value="LysR-type_TF"/>
</dbReference>
<gene>
    <name evidence="6" type="ORF">QRD43_15110</name>
</gene>
<dbReference type="Gene3D" id="3.40.190.10">
    <property type="entry name" value="Periplasmic binding protein-like II"/>
    <property type="match status" value="2"/>
</dbReference>
<reference evidence="6 7" key="1">
    <citation type="submission" date="2023-06" db="EMBL/GenBank/DDBJ databases">
        <title>Pelomonas sp. APW6 16S ribosomal RNA gene genome sequencing and assembly.</title>
        <authorList>
            <person name="Woo H."/>
        </authorList>
    </citation>
    <scope>NUCLEOTIDE SEQUENCE [LARGE SCALE GENOMIC DNA]</scope>
    <source>
        <strain evidence="6 7">APW6</strain>
    </source>
</reference>